<evidence type="ECO:0000313" key="3">
    <source>
        <dbReference type="EMBL" id="GFR13725.1"/>
    </source>
</evidence>
<name>A0A8X6IYS4_TRICU</name>
<dbReference type="Gene3D" id="3.30.70.270">
    <property type="match status" value="1"/>
</dbReference>
<comment type="caution">
    <text evidence="3">The sequence shown here is derived from an EMBL/GenBank/DDBJ whole genome shotgun (WGS) entry which is preliminary data.</text>
</comment>
<dbReference type="PROSITE" id="PS50878">
    <property type="entry name" value="RT_POL"/>
    <property type="match status" value="1"/>
</dbReference>
<accession>A0A8X6IYS4</accession>
<gene>
    <name evidence="3" type="ORF">TNCT_299521</name>
</gene>
<dbReference type="GO" id="GO:0071897">
    <property type="term" value="P:DNA biosynthetic process"/>
    <property type="evidence" value="ECO:0007669"/>
    <property type="project" value="UniProtKB-ARBA"/>
</dbReference>
<feature type="compositionally biased region" description="Low complexity" evidence="1">
    <location>
        <begin position="707"/>
        <end position="717"/>
    </location>
</feature>
<feature type="domain" description="Reverse transcriptase" evidence="2">
    <location>
        <begin position="57"/>
        <end position="328"/>
    </location>
</feature>
<evidence type="ECO:0000259" key="2">
    <source>
        <dbReference type="PROSITE" id="PS50878"/>
    </source>
</evidence>
<dbReference type="InterPro" id="IPR043502">
    <property type="entry name" value="DNA/RNA_pol_sf"/>
</dbReference>
<keyword evidence="4" id="KW-1185">Reference proteome</keyword>
<evidence type="ECO:0000313" key="4">
    <source>
        <dbReference type="Proteomes" id="UP000887116"/>
    </source>
</evidence>
<dbReference type="SUPFAM" id="SSF56672">
    <property type="entry name" value="DNA/RNA polymerases"/>
    <property type="match status" value="1"/>
</dbReference>
<protein>
    <submittedName>
        <fullName evidence="3">Retrovirus-related Pol polyprotein from type-1 retrotransposable element R2</fullName>
    </submittedName>
</protein>
<dbReference type="InterPro" id="IPR043128">
    <property type="entry name" value="Rev_trsase/Diguanyl_cyclase"/>
</dbReference>
<proteinExistence type="predicted"/>
<evidence type="ECO:0000256" key="1">
    <source>
        <dbReference type="SAM" id="MobiDB-lite"/>
    </source>
</evidence>
<dbReference type="Pfam" id="PF00078">
    <property type="entry name" value="RVT_1"/>
    <property type="match status" value="1"/>
</dbReference>
<dbReference type="CDD" id="cd01650">
    <property type="entry name" value="RT_nLTR_like"/>
    <property type="match status" value="1"/>
</dbReference>
<dbReference type="AlphaFoldDB" id="A0A8X6IYS4"/>
<feature type="region of interest" description="Disordered" evidence="1">
    <location>
        <begin position="687"/>
        <end position="724"/>
    </location>
</feature>
<dbReference type="InterPro" id="IPR000477">
    <property type="entry name" value="RT_dom"/>
</dbReference>
<dbReference type="OrthoDB" id="1702117at2759"/>
<sequence length="779" mass="86568">MPEPPVRPPIIDSLSPAFVAACLQSAENSAPGPDLISYRHWREIDPSCKILCKIFNICIRLSDIPTSWKTSKTVLIHKKGDTGDIKNWRLISLSDTIYKLFTKCLTKKVNDWCEDHEVLSPAQKGFTPHDGVLEHNFLIAQHMEEARRLKKDKYLAWLDISNAFGSVPRQVIIDALVSVGADQDFITLVFNIYEDSTTQVLTEEGPTAPIALQSGVKQGCPLSGILFNIAIDQVLRSVQEDRSHRAVLAFADDLVLLADSAEEMQEMLQTTDEELRALCMHLNPNKCATLHLSGRTPVQAIPTVFKIRETGITALRDGESATYLGKPVGFFLRKTFGSVNEALTLLERISSSNLTQWQKIDAIKSFFFPSLSFAMRTAQIGKTSWTEVDVAARQELKNILSLPTNASNQYLHGNRKLGGCGIPSAAEDSDFYLVDSAFKLLTSKDEDVALQALGQLTRTVRHRVRRQPTDGDMGSYMSGCMDDEFAESTNRLTNTWTLARQASKRAQVTWTFTEGLPSLTIADDCLTATKSRGVMKAFHDNFQLQESSKLLENPSQGKAMDCVALSPASTHFLLDGKYTRFADWKFVHKARLNLVALNGSKHWLPKERRACRKCGQGEENRQIHPSPEPLRLTWVRGGTDCANSCRFSGCLGPGERQIPEHLTGAQQYTIGAPTVEDLPATPERRQDIAQRSERNEESPQGDATIASPIEPISPEIEVGANSPPIRRGVNQRRTCTNLSHLSVSSVNIPVMYSVFMLCYASGETVFPTYLCFVCLQCHC</sequence>
<reference evidence="3" key="1">
    <citation type="submission" date="2020-07" db="EMBL/GenBank/DDBJ databases">
        <title>Multicomponent nature underlies the extraordinary mechanical properties of spider dragline silk.</title>
        <authorList>
            <person name="Kono N."/>
            <person name="Nakamura H."/>
            <person name="Mori M."/>
            <person name="Yoshida Y."/>
            <person name="Ohtoshi R."/>
            <person name="Malay A.D."/>
            <person name="Moran D.A.P."/>
            <person name="Tomita M."/>
            <person name="Numata K."/>
            <person name="Arakawa K."/>
        </authorList>
    </citation>
    <scope>NUCLEOTIDE SEQUENCE</scope>
</reference>
<dbReference type="PANTHER" id="PTHR19446">
    <property type="entry name" value="REVERSE TRANSCRIPTASES"/>
    <property type="match status" value="1"/>
</dbReference>
<dbReference type="Proteomes" id="UP000887116">
    <property type="component" value="Unassembled WGS sequence"/>
</dbReference>
<dbReference type="EMBL" id="BMAO01017155">
    <property type="protein sequence ID" value="GFR13725.1"/>
    <property type="molecule type" value="Genomic_DNA"/>
</dbReference>
<feature type="compositionally biased region" description="Basic and acidic residues" evidence="1">
    <location>
        <begin position="687"/>
        <end position="697"/>
    </location>
</feature>
<organism evidence="3 4">
    <name type="scientific">Trichonephila clavata</name>
    <name type="common">Joro spider</name>
    <name type="synonym">Nephila clavata</name>
    <dbReference type="NCBI Taxonomy" id="2740835"/>
    <lineage>
        <taxon>Eukaryota</taxon>
        <taxon>Metazoa</taxon>
        <taxon>Ecdysozoa</taxon>
        <taxon>Arthropoda</taxon>
        <taxon>Chelicerata</taxon>
        <taxon>Arachnida</taxon>
        <taxon>Araneae</taxon>
        <taxon>Araneomorphae</taxon>
        <taxon>Entelegynae</taxon>
        <taxon>Araneoidea</taxon>
        <taxon>Nephilidae</taxon>
        <taxon>Trichonephila</taxon>
    </lineage>
</organism>